<protein>
    <submittedName>
        <fullName evidence="2">Uncharacterized protein</fullName>
    </submittedName>
</protein>
<feature type="compositionally biased region" description="Acidic residues" evidence="1">
    <location>
        <begin position="128"/>
        <end position="137"/>
    </location>
</feature>
<feature type="compositionally biased region" description="Polar residues" evidence="1">
    <location>
        <begin position="86"/>
        <end position="97"/>
    </location>
</feature>
<evidence type="ECO:0000313" key="2">
    <source>
        <dbReference type="EMBL" id="CAK9438063.1"/>
    </source>
</evidence>
<feature type="compositionally biased region" description="Low complexity" evidence="1">
    <location>
        <begin position="15"/>
        <end position="32"/>
    </location>
</feature>
<reference evidence="2 3" key="1">
    <citation type="submission" date="2024-03" db="EMBL/GenBank/DDBJ databases">
        <authorList>
            <person name="Brejova B."/>
        </authorList>
    </citation>
    <scope>NUCLEOTIDE SEQUENCE [LARGE SCALE GENOMIC DNA]</scope>
    <source>
        <strain evidence="2 3">CBS 14171</strain>
    </source>
</reference>
<proteinExistence type="predicted"/>
<feature type="compositionally biased region" description="Basic and acidic residues" evidence="1">
    <location>
        <begin position="75"/>
        <end position="84"/>
    </location>
</feature>
<organism evidence="2 3">
    <name type="scientific">Lodderomyces beijingensis</name>
    <dbReference type="NCBI Taxonomy" id="1775926"/>
    <lineage>
        <taxon>Eukaryota</taxon>
        <taxon>Fungi</taxon>
        <taxon>Dikarya</taxon>
        <taxon>Ascomycota</taxon>
        <taxon>Saccharomycotina</taxon>
        <taxon>Pichiomycetes</taxon>
        <taxon>Debaryomycetaceae</taxon>
        <taxon>Candida/Lodderomyces clade</taxon>
        <taxon>Lodderomyces</taxon>
    </lineage>
</organism>
<accession>A0ABP0ZJ57</accession>
<name>A0ABP0ZJ57_9ASCO</name>
<dbReference type="EMBL" id="OZ022407">
    <property type="protein sequence ID" value="CAK9438063.1"/>
    <property type="molecule type" value="Genomic_DNA"/>
</dbReference>
<feature type="compositionally biased region" description="Low complexity" evidence="1">
    <location>
        <begin position="98"/>
        <end position="113"/>
    </location>
</feature>
<dbReference type="GeneID" id="92207594"/>
<sequence length="211" mass="24103">MTYNQFPQLFQFDKSNPSITPSSQQQSSNSQSRAANMDDYDEDIFELNMEEPNYITTATTTTTERLRQSSNTNNRTREQSRDLDASLTSPLLTPQNYSRNNSVASSSLDSVFSQDETSTPLSYKYENEDNEGDDADGEADDYLMYECVICKQRMNGNLSQKHNCTANLYRDHGNGTAANISNDDLIIKNNNELIQNNYRKWLFKMTPSIPY</sequence>
<evidence type="ECO:0000313" key="3">
    <source>
        <dbReference type="Proteomes" id="UP001497383"/>
    </source>
</evidence>
<feature type="region of interest" description="Disordered" evidence="1">
    <location>
        <begin position="1"/>
        <end position="36"/>
    </location>
</feature>
<feature type="region of interest" description="Disordered" evidence="1">
    <location>
        <begin position="49"/>
        <end position="137"/>
    </location>
</feature>
<evidence type="ECO:0000256" key="1">
    <source>
        <dbReference type="SAM" id="MobiDB-lite"/>
    </source>
</evidence>
<dbReference type="RefSeq" id="XP_066829336.1">
    <property type="nucleotide sequence ID" value="XM_066972392.1"/>
</dbReference>
<gene>
    <name evidence="2" type="ORF">LODBEIA_P23980</name>
</gene>
<keyword evidence="3" id="KW-1185">Reference proteome</keyword>
<dbReference type="Proteomes" id="UP001497383">
    <property type="component" value="Chromosome 3"/>
</dbReference>